<evidence type="ECO:0000259" key="1">
    <source>
        <dbReference type="PROSITE" id="PS50995"/>
    </source>
</evidence>
<dbReference type="InterPro" id="IPR036390">
    <property type="entry name" value="WH_DNA-bd_sf"/>
</dbReference>
<dbReference type="EMBL" id="JAGSOH010000080">
    <property type="protein sequence ID" value="MBR7829268.1"/>
    <property type="molecule type" value="Genomic_DNA"/>
</dbReference>
<dbReference type="InterPro" id="IPR011991">
    <property type="entry name" value="ArsR-like_HTH"/>
</dbReference>
<dbReference type="AlphaFoldDB" id="A0A941EEL6"/>
<dbReference type="GO" id="GO:0006950">
    <property type="term" value="P:response to stress"/>
    <property type="evidence" value="ECO:0007669"/>
    <property type="project" value="TreeGrafter"/>
</dbReference>
<evidence type="ECO:0000313" key="2">
    <source>
        <dbReference type="EMBL" id="MBR7829268.1"/>
    </source>
</evidence>
<sequence>MDAAAGPVAGVSAEVAGIEAALKEIAYLASRARQHERMMAVAGLDLDRSAAALLRSLSEHEPVRSGELANRLAVEASHITRQVQQLERTGYVTRVPDPDDGRAQLVELTPRGRAAVERIRVVGCLGMQQALADWPAEDIGTLAVLFRRMVDDFVAHADDEIAFEVPDAS</sequence>
<dbReference type="SMART" id="SM00347">
    <property type="entry name" value="HTH_MARR"/>
    <property type="match status" value="1"/>
</dbReference>
<feature type="domain" description="HTH marR-type" evidence="1">
    <location>
        <begin position="19"/>
        <end position="151"/>
    </location>
</feature>
<dbReference type="InterPro" id="IPR000835">
    <property type="entry name" value="HTH_MarR-typ"/>
</dbReference>
<proteinExistence type="predicted"/>
<accession>A0A941EEL6</accession>
<dbReference type="Pfam" id="PF01047">
    <property type="entry name" value="MarR"/>
    <property type="match status" value="1"/>
</dbReference>
<dbReference type="Proteomes" id="UP000676325">
    <property type="component" value="Unassembled WGS sequence"/>
</dbReference>
<dbReference type="InterPro" id="IPR036388">
    <property type="entry name" value="WH-like_DNA-bd_sf"/>
</dbReference>
<name>A0A941EEL6_9ACTN</name>
<gene>
    <name evidence="2" type="ORF">KDK95_23375</name>
</gene>
<comment type="caution">
    <text evidence="2">The sequence shown here is derived from an EMBL/GenBank/DDBJ whole genome shotgun (WGS) entry which is preliminary data.</text>
</comment>
<dbReference type="CDD" id="cd00090">
    <property type="entry name" value="HTH_ARSR"/>
    <property type="match status" value="1"/>
</dbReference>
<protein>
    <submittedName>
        <fullName evidence="2">MarR family transcriptional regulator</fullName>
    </submittedName>
</protein>
<dbReference type="PANTHER" id="PTHR33164">
    <property type="entry name" value="TRANSCRIPTIONAL REGULATOR, MARR FAMILY"/>
    <property type="match status" value="1"/>
</dbReference>
<dbReference type="InterPro" id="IPR039422">
    <property type="entry name" value="MarR/SlyA-like"/>
</dbReference>
<dbReference type="PRINTS" id="PR00598">
    <property type="entry name" value="HTHMARR"/>
</dbReference>
<dbReference type="RefSeq" id="WP_212520403.1">
    <property type="nucleotide sequence ID" value="NZ_JAGSOH010000080.1"/>
</dbReference>
<keyword evidence="3" id="KW-1185">Reference proteome</keyword>
<dbReference type="GO" id="GO:0003700">
    <property type="term" value="F:DNA-binding transcription factor activity"/>
    <property type="evidence" value="ECO:0007669"/>
    <property type="project" value="InterPro"/>
</dbReference>
<reference evidence="2" key="1">
    <citation type="submission" date="2021-04" db="EMBL/GenBank/DDBJ databases">
        <title>Genome based classification of Actinospica acidithermotolerans sp. nov., an actinobacterium isolated from an Indonesian hot spring.</title>
        <authorList>
            <person name="Kusuma A.B."/>
            <person name="Putra K.E."/>
            <person name="Nafisah S."/>
            <person name="Loh J."/>
            <person name="Nouioui I."/>
            <person name="Goodfellow M."/>
        </authorList>
    </citation>
    <scope>NUCLEOTIDE SEQUENCE</scope>
    <source>
        <strain evidence="2">MGRD01-02</strain>
    </source>
</reference>
<dbReference type="SUPFAM" id="SSF46785">
    <property type="entry name" value="Winged helix' DNA-binding domain"/>
    <property type="match status" value="1"/>
</dbReference>
<organism evidence="2 3">
    <name type="scientific">Actinospica acidithermotolerans</name>
    <dbReference type="NCBI Taxonomy" id="2828514"/>
    <lineage>
        <taxon>Bacteria</taxon>
        <taxon>Bacillati</taxon>
        <taxon>Actinomycetota</taxon>
        <taxon>Actinomycetes</taxon>
        <taxon>Catenulisporales</taxon>
        <taxon>Actinospicaceae</taxon>
        <taxon>Actinospica</taxon>
    </lineage>
</organism>
<dbReference type="Gene3D" id="1.10.10.10">
    <property type="entry name" value="Winged helix-like DNA-binding domain superfamily/Winged helix DNA-binding domain"/>
    <property type="match status" value="1"/>
</dbReference>
<dbReference type="PROSITE" id="PS50995">
    <property type="entry name" value="HTH_MARR_2"/>
    <property type="match status" value="1"/>
</dbReference>
<dbReference type="PANTHER" id="PTHR33164:SF57">
    <property type="entry name" value="MARR-FAMILY TRANSCRIPTIONAL REGULATOR"/>
    <property type="match status" value="1"/>
</dbReference>
<evidence type="ECO:0000313" key="3">
    <source>
        <dbReference type="Proteomes" id="UP000676325"/>
    </source>
</evidence>